<organism evidence="1 2">
    <name type="scientific">Ambrosiozyma monospora</name>
    <name type="common">Yeast</name>
    <name type="synonym">Endomycopsis monosporus</name>
    <dbReference type="NCBI Taxonomy" id="43982"/>
    <lineage>
        <taxon>Eukaryota</taxon>
        <taxon>Fungi</taxon>
        <taxon>Dikarya</taxon>
        <taxon>Ascomycota</taxon>
        <taxon>Saccharomycotina</taxon>
        <taxon>Pichiomycetes</taxon>
        <taxon>Pichiales</taxon>
        <taxon>Pichiaceae</taxon>
        <taxon>Ambrosiozyma</taxon>
    </lineage>
</organism>
<dbReference type="EMBL" id="BSXS01008112">
    <property type="protein sequence ID" value="GME91488.1"/>
    <property type="molecule type" value="Genomic_DNA"/>
</dbReference>
<sequence length="220" mass="24463">MPFLLLNDDGEVECLDENDQGNAKKYEHEHVAYDDDKDTYNDNNNGHEEKEHDIKAQNQQVVSTQGSSSLLMSSSFQDVQKPAAVTQGMIPTSETQSQPQTQKSLTTLPVHRPYPISSYPHGKDETSNQNFELKSSNHQVPETGTRRRKPEKVNLKDGCVESNKVGNGGSLSGSGDCQGNGTVVKRRLKRIRVGLSRKAKVDPLHPKLVERYRRSCEGSS</sequence>
<reference evidence="1" key="1">
    <citation type="submission" date="2023-04" db="EMBL/GenBank/DDBJ databases">
        <title>Ambrosiozyma monospora NBRC 10751.</title>
        <authorList>
            <person name="Ichikawa N."/>
            <person name="Sato H."/>
            <person name="Tonouchi N."/>
        </authorList>
    </citation>
    <scope>NUCLEOTIDE SEQUENCE</scope>
    <source>
        <strain evidence="1">NBRC 10751</strain>
    </source>
</reference>
<comment type="caution">
    <text evidence="1">The sequence shown here is derived from an EMBL/GenBank/DDBJ whole genome shotgun (WGS) entry which is preliminary data.</text>
</comment>
<keyword evidence="2" id="KW-1185">Reference proteome</keyword>
<proteinExistence type="predicted"/>
<protein>
    <submittedName>
        <fullName evidence="1">Unnamed protein product</fullName>
    </submittedName>
</protein>
<name>A0ACB5TNB9_AMBMO</name>
<dbReference type="Proteomes" id="UP001165064">
    <property type="component" value="Unassembled WGS sequence"/>
</dbReference>
<evidence type="ECO:0000313" key="1">
    <source>
        <dbReference type="EMBL" id="GME91488.1"/>
    </source>
</evidence>
<accession>A0ACB5TNB9</accession>
<gene>
    <name evidence="1" type="ORF">Amon02_000891700</name>
</gene>
<evidence type="ECO:0000313" key="2">
    <source>
        <dbReference type="Proteomes" id="UP001165064"/>
    </source>
</evidence>